<keyword evidence="12" id="KW-0744">Spermatogenesis</keyword>
<evidence type="ECO:0000259" key="21">
    <source>
        <dbReference type="PROSITE" id="PS51194"/>
    </source>
</evidence>
<evidence type="ECO:0000256" key="8">
    <source>
        <dbReference type="ARBA" id="ARBA00022782"/>
    </source>
</evidence>
<evidence type="ECO:0000259" key="19">
    <source>
        <dbReference type="PROSITE" id="PS50304"/>
    </source>
</evidence>
<dbReference type="FunFam" id="3.40.50.300:FF:000946">
    <property type="entry name" value="putative ATP-dependent RNA helicase TDRD9"/>
    <property type="match status" value="1"/>
</dbReference>
<dbReference type="Pfam" id="PF00270">
    <property type="entry name" value="DEAD"/>
    <property type="match status" value="1"/>
</dbReference>
<dbReference type="Proteomes" id="UP001634394">
    <property type="component" value="Unassembled WGS sequence"/>
</dbReference>
<proteinExistence type="inferred from homology"/>
<keyword evidence="9" id="KW-0378">Hydrolase</keyword>
<dbReference type="PANTHER" id="PTHR18934">
    <property type="entry name" value="ATP-DEPENDENT RNA HELICASE"/>
    <property type="match status" value="1"/>
</dbReference>
<feature type="domain" description="Tudor" evidence="19">
    <location>
        <begin position="962"/>
        <end position="1033"/>
    </location>
</feature>
<comment type="similarity">
    <text evidence="3">Belongs to the DEAD box helicase family. DEAH subfamily.</text>
</comment>
<evidence type="ECO:0000256" key="7">
    <source>
        <dbReference type="ARBA" id="ARBA00022741"/>
    </source>
</evidence>
<dbReference type="PROSITE" id="PS51194">
    <property type="entry name" value="HELICASE_CTER"/>
    <property type="match status" value="1"/>
</dbReference>
<evidence type="ECO:0000256" key="9">
    <source>
        <dbReference type="ARBA" id="ARBA00022801"/>
    </source>
</evidence>
<evidence type="ECO:0000256" key="2">
    <source>
        <dbReference type="ARBA" id="ARBA00004496"/>
    </source>
</evidence>
<keyword evidence="11" id="KW-0067">ATP-binding</keyword>
<dbReference type="GO" id="GO:0005634">
    <property type="term" value="C:nucleus"/>
    <property type="evidence" value="ECO:0007669"/>
    <property type="project" value="UniProtKB-SubCell"/>
</dbReference>
<protein>
    <recommendedName>
        <fullName evidence="17">ATP-dependent RNA helicase TDRD9</fullName>
        <ecNumber evidence="4">3.6.4.13</ecNumber>
    </recommendedName>
    <alternativeName>
        <fullName evidence="18">Tudor domain-containing protein 9</fullName>
    </alternativeName>
</protein>
<dbReference type="GO" id="GO:0030154">
    <property type="term" value="P:cell differentiation"/>
    <property type="evidence" value="ECO:0007669"/>
    <property type="project" value="UniProtKB-KW"/>
</dbReference>
<feature type="domain" description="Helicase ATP-binding" evidence="20">
    <location>
        <begin position="154"/>
        <end position="320"/>
    </location>
</feature>
<evidence type="ECO:0000256" key="1">
    <source>
        <dbReference type="ARBA" id="ARBA00004123"/>
    </source>
</evidence>
<evidence type="ECO:0000256" key="14">
    <source>
        <dbReference type="ARBA" id="ARBA00023242"/>
    </source>
</evidence>
<dbReference type="Pfam" id="PF00567">
    <property type="entry name" value="TUDOR"/>
    <property type="match status" value="1"/>
</dbReference>
<evidence type="ECO:0000256" key="6">
    <source>
        <dbReference type="ARBA" id="ARBA00022490"/>
    </source>
</evidence>
<keyword evidence="10" id="KW-0347">Helicase</keyword>
<keyword evidence="6" id="KW-0963">Cytoplasm</keyword>
<keyword evidence="7" id="KW-0547">Nucleotide-binding</keyword>
<dbReference type="Gene3D" id="1.20.120.1080">
    <property type="match status" value="1"/>
</dbReference>
<dbReference type="FunFam" id="1.20.120.1080:FF:000081">
    <property type="entry name" value="Tudor domain containing 9"/>
    <property type="match status" value="1"/>
</dbReference>
<comment type="subcellular location">
    <subcellularLocation>
        <location evidence="2">Cytoplasm</location>
    </subcellularLocation>
    <subcellularLocation>
        <location evidence="1">Nucleus</location>
    </subcellularLocation>
</comment>
<evidence type="ECO:0000313" key="22">
    <source>
        <dbReference type="EMBL" id="KAL3874648.1"/>
    </source>
</evidence>
<dbReference type="EC" id="3.6.4.13" evidence="4"/>
<name>A0ABD3WPJ5_SINWO</name>
<evidence type="ECO:0000256" key="17">
    <source>
        <dbReference type="ARBA" id="ARBA00074173"/>
    </source>
</evidence>
<dbReference type="FunFam" id="3.40.50.300:FF:001113">
    <property type="entry name" value="ATP-dependent RNA helicase TDRD9"/>
    <property type="match status" value="1"/>
</dbReference>
<dbReference type="CDD" id="cd18791">
    <property type="entry name" value="SF2_C_RHA"/>
    <property type="match status" value="1"/>
</dbReference>
<dbReference type="GO" id="GO:0031047">
    <property type="term" value="P:regulatory ncRNA-mediated gene silencing"/>
    <property type="evidence" value="ECO:0007669"/>
    <property type="project" value="UniProtKB-KW"/>
</dbReference>
<evidence type="ECO:0000256" key="16">
    <source>
        <dbReference type="ARBA" id="ARBA00047984"/>
    </source>
</evidence>
<dbReference type="PROSITE" id="PS50304">
    <property type="entry name" value="TUDOR"/>
    <property type="match status" value="1"/>
</dbReference>
<gene>
    <name evidence="22" type="ORF">ACJMK2_037630</name>
</gene>
<dbReference type="InterPro" id="IPR001650">
    <property type="entry name" value="Helicase_C-like"/>
</dbReference>
<dbReference type="SMART" id="SM00487">
    <property type="entry name" value="DEXDc"/>
    <property type="match status" value="1"/>
</dbReference>
<dbReference type="Gene3D" id="3.40.50.300">
    <property type="entry name" value="P-loop containing nucleotide triphosphate hydrolases"/>
    <property type="match status" value="2"/>
</dbReference>
<dbReference type="EMBL" id="JBJQND010000006">
    <property type="protein sequence ID" value="KAL3874648.1"/>
    <property type="molecule type" value="Genomic_DNA"/>
</dbReference>
<evidence type="ECO:0000256" key="5">
    <source>
        <dbReference type="ARBA" id="ARBA00022473"/>
    </source>
</evidence>
<keyword evidence="15" id="KW-0469">Meiosis</keyword>
<dbReference type="InterPro" id="IPR002999">
    <property type="entry name" value="Tudor"/>
</dbReference>
<evidence type="ECO:0000256" key="3">
    <source>
        <dbReference type="ARBA" id="ARBA00008792"/>
    </source>
</evidence>
<feature type="domain" description="Helicase C-terminal" evidence="21">
    <location>
        <begin position="368"/>
        <end position="550"/>
    </location>
</feature>
<dbReference type="GO" id="GO:0051321">
    <property type="term" value="P:meiotic cell cycle"/>
    <property type="evidence" value="ECO:0007669"/>
    <property type="project" value="UniProtKB-KW"/>
</dbReference>
<dbReference type="InterPro" id="IPR007502">
    <property type="entry name" value="Helicase-assoc_dom"/>
</dbReference>
<dbReference type="SUPFAM" id="SSF52540">
    <property type="entry name" value="P-loop containing nucleoside triphosphate hydrolases"/>
    <property type="match status" value="1"/>
</dbReference>
<sequence length="1472" mass="166931">MSRLTGEITTSQIDEWFKIGKKSVIVNTIPRSKTKGYYIDPRTQQPIVPEKEHVPDYKSQHILHNGYDYVSQYQEEEESRLLSLHGGAPQEGAGAYGHFRGDLESLEVDSSVAGGIAMPTDLIPENATEVYRQYDFSHAYDGKLPISHFKDEVVNTIESNQVTIIQGATGSGKTTQVPQFILDHYVEQGKYCNIVVTQPRRIAAISIARRVCHERSWNMGTVCGYQVGLDKTASPDTRILFCTTGVLLQKLISAKNMLEFTHVILDEVHERDQDTDFCLLVVRKLMRTNSRHVKVVLMSATFESSLFANYFALPLRDKLESAPVVNVEGKPFKVSEFYAEDIAKLGEIPPLDEGLPEISPQARNLCIRLIQEFDKLELKEQGASKTRFAPVRGTVLVFLPGIGEITDLDEELQNLAQDHQLVIIPLHSTITLEEQSRAFNIPPEGYRKVILSTNIAESSITVPDIKYVIDFCLTKQQVCDFETNYTSLQVQWTSKASCIQRKGRAGRVSNGRVYRLITRKFWQDSISDYSVPEMQRSPLDRLILQVKLLDLGEPKAILALALSPPNLDDIERNILMLKEVGALTSQVGGVRKRHDGELTFIGRVLAHIPVDIRIGKLIVFGHVFGLLEECLIIGAAMSLKSIFAKPFKKKLDAYRMKLSWADGSFSDCLAILNAYRVWEDMKNRGEFKRSGRSEYAWGDMRYIQIRRLREIAMLINDLEKRLQRLNISKPKKVPDYKKSEDQERLLLKLVMCAAFYPNYFVRGEIDEQESLKVMSGCDPLNTVMVKGLPANQGLLYKMALVDQFKCCDKSPTVFFEETRAYIQFPWKPNMTSKVHPGVYMALKMRQLRMPISIELYSAEETREMLSMLQLEKEKVAGPNRLRTHRLTQAAMVTEEAGGQRIAFQVPPPPATQQFVCLEITEVVDCGHFWAQYKDEKTFQQMYRVQESLNINRGQHLRPMRGPVAVGSFCVAPYKDETVEYYRAKVQSLDRRCFKENGKDVWRDIVEVFFVDYGNSTELPKEELRELPSDLLQIPFQAVECRLKGIRPSAIKCPDGKWTKEALEIFRTLIAVPRICAQIYSVVHGILRVELIDASAGRQIFINQKMIDDEIADEAEESFLSKQNHEQRLNEASYAMNKPDEFTAKQDSSLHGGYDWLAVSMDTTNSVPTQSKKRGSRANLHGPNNPYEMNFYSITNVGRLRNVKIDPDSVNSIAIDDEPQDQHQRMMVAGYVGLNPSGTSMIARDSTIMPLIPGLPALVCLLFSPMAEIRIDAKKSCYIGALCGLGADPVTGYPVFQDHDMEIPFDVSIDIDDIQKINAVRMAINIAVGSQGSVASWGQEAIFKIQEPARQKLLDLVQRRRQSVNVQHFDRPFMWNQVDPEDGLEHGLEGTIADCPDLLSLHKAIVVQVEEEHQEENPLKKHVRMLREVVKSNTKRGTTRCELCGVNCSTPQLLAFHLETQKHKDQEDKLDRM</sequence>
<organism evidence="22 23">
    <name type="scientific">Sinanodonta woodiana</name>
    <name type="common">Chinese pond mussel</name>
    <name type="synonym">Anodonta woodiana</name>
    <dbReference type="NCBI Taxonomy" id="1069815"/>
    <lineage>
        <taxon>Eukaryota</taxon>
        <taxon>Metazoa</taxon>
        <taxon>Spiralia</taxon>
        <taxon>Lophotrochozoa</taxon>
        <taxon>Mollusca</taxon>
        <taxon>Bivalvia</taxon>
        <taxon>Autobranchia</taxon>
        <taxon>Heteroconchia</taxon>
        <taxon>Palaeoheterodonta</taxon>
        <taxon>Unionida</taxon>
        <taxon>Unionoidea</taxon>
        <taxon>Unionidae</taxon>
        <taxon>Unioninae</taxon>
        <taxon>Sinanodonta</taxon>
    </lineage>
</organism>
<evidence type="ECO:0000256" key="11">
    <source>
        <dbReference type="ARBA" id="ARBA00022840"/>
    </source>
</evidence>
<dbReference type="Gene3D" id="2.30.30.140">
    <property type="match status" value="1"/>
</dbReference>
<dbReference type="SUPFAM" id="SSF63748">
    <property type="entry name" value="Tudor/PWWP/MBT"/>
    <property type="match status" value="1"/>
</dbReference>
<dbReference type="GO" id="GO:0005737">
    <property type="term" value="C:cytoplasm"/>
    <property type="evidence" value="ECO:0007669"/>
    <property type="project" value="UniProtKB-SubCell"/>
</dbReference>
<dbReference type="Pfam" id="PF21010">
    <property type="entry name" value="HA2_C"/>
    <property type="match status" value="1"/>
</dbReference>
<keyword evidence="13" id="KW-0943">RNA-mediated gene silencing</keyword>
<evidence type="ECO:0000256" key="12">
    <source>
        <dbReference type="ARBA" id="ARBA00022871"/>
    </source>
</evidence>
<reference evidence="22 23" key="1">
    <citation type="submission" date="2024-11" db="EMBL/GenBank/DDBJ databases">
        <title>Chromosome-level genome assembly of the freshwater bivalve Anodonta woodiana.</title>
        <authorList>
            <person name="Chen X."/>
        </authorList>
    </citation>
    <scope>NUCLEOTIDE SEQUENCE [LARGE SCALE GENOMIC DNA]</scope>
    <source>
        <strain evidence="22">MN2024</strain>
        <tissue evidence="22">Gills</tissue>
    </source>
</reference>
<dbReference type="GO" id="GO:0016787">
    <property type="term" value="F:hydrolase activity"/>
    <property type="evidence" value="ECO:0007669"/>
    <property type="project" value="UniProtKB-KW"/>
</dbReference>
<keyword evidence="14" id="KW-0539">Nucleus</keyword>
<dbReference type="PROSITE" id="PS00028">
    <property type="entry name" value="ZINC_FINGER_C2H2_1"/>
    <property type="match status" value="1"/>
</dbReference>
<keyword evidence="5" id="KW-0217">Developmental protein</keyword>
<dbReference type="InterPro" id="IPR027417">
    <property type="entry name" value="P-loop_NTPase"/>
</dbReference>
<dbReference type="GO" id="GO:0007283">
    <property type="term" value="P:spermatogenesis"/>
    <property type="evidence" value="ECO:0007669"/>
    <property type="project" value="UniProtKB-KW"/>
</dbReference>
<evidence type="ECO:0000256" key="15">
    <source>
        <dbReference type="ARBA" id="ARBA00023254"/>
    </source>
</evidence>
<dbReference type="PROSITE" id="PS51192">
    <property type="entry name" value="HELICASE_ATP_BIND_1"/>
    <property type="match status" value="1"/>
</dbReference>
<dbReference type="PANTHER" id="PTHR18934:SF113">
    <property type="entry name" value="ATP-DEPENDENT RNA HELICASE TDRD9"/>
    <property type="match status" value="1"/>
</dbReference>
<evidence type="ECO:0000256" key="18">
    <source>
        <dbReference type="ARBA" id="ARBA00081664"/>
    </source>
</evidence>
<keyword evidence="8" id="KW-0221">Differentiation</keyword>
<comment type="caution">
    <text evidence="22">The sequence shown here is derived from an EMBL/GenBank/DDBJ whole genome shotgun (WGS) entry which is preliminary data.</text>
</comment>
<evidence type="ECO:0000259" key="20">
    <source>
        <dbReference type="PROSITE" id="PS51192"/>
    </source>
</evidence>
<dbReference type="InterPro" id="IPR035437">
    <property type="entry name" value="SNase_OB-fold_sf"/>
</dbReference>
<dbReference type="Gene3D" id="2.40.50.90">
    <property type="match status" value="1"/>
</dbReference>
<dbReference type="SMART" id="SM00847">
    <property type="entry name" value="HA2"/>
    <property type="match status" value="1"/>
</dbReference>
<dbReference type="InterPro" id="IPR013087">
    <property type="entry name" value="Znf_C2H2_type"/>
</dbReference>
<evidence type="ECO:0000256" key="13">
    <source>
        <dbReference type="ARBA" id="ARBA00023158"/>
    </source>
</evidence>
<evidence type="ECO:0000256" key="10">
    <source>
        <dbReference type="ARBA" id="ARBA00022806"/>
    </source>
</evidence>
<dbReference type="Pfam" id="PF00271">
    <property type="entry name" value="Helicase_C"/>
    <property type="match status" value="1"/>
</dbReference>
<accession>A0ABD3WPJ5</accession>
<evidence type="ECO:0000256" key="4">
    <source>
        <dbReference type="ARBA" id="ARBA00012552"/>
    </source>
</evidence>
<evidence type="ECO:0000313" key="23">
    <source>
        <dbReference type="Proteomes" id="UP001634394"/>
    </source>
</evidence>
<dbReference type="SMART" id="SM00490">
    <property type="entry name" value="HELICc"/>
    <property type="match status" value="1"/>
</dbReference>
<dbReference type="GO" id="GO:0003724">
    <property type="term" value="F:RNA helicase activity"/>
    <property type="evidence" value="ECO:0007669"/>
    <property type="project" value="UniProtKB-EC"/>
</dbReference>
<dbReference type="InterPro" id="IPR011545">
    <property type="entry name" value="DEAD/DEAH_box_helicase_dom"/>
</dbReference>
<dbReference type="SMART" id="SM00333">
    <property type="entry name" value="TUDOR"/>
    <property type="match status" value="1"/>
</dbReference>
<comment type="catalytic activity">
    <reaction evidence="16">
        <text>ATP + H2O = ADP + phosphate + H(+)</text>
        <dbReference type="Rhea" id="RHEA:13065"/>
        <dbReference type="ChEBI" id="CHEBI:15377"/>
        <dbReference type="ChEBI" id="CHEBI:15378"/>
        <dbReference type="ChEBI" id="CHEBI:30616"/>
        <dbReference type="ChEBI" id="CHEBI:43474"/>
        <dbReference type="ChEBI" id="CHEBI:456216"/>
        <dbReference type="EC" id="3.6.4.13"/>
    </reaction>
</comment>
<dbReference type="GO" id="GO:0005524">
    <property type="term" value="F:ATP binding"/>
    <property type="evidence" value="ECO:0007669"/>
    <property type="project" value="UniProtKB-KW"/>
</dbReference>
<keyword evidence="23" id="KW-1185">Reference proteome</keyword>
<dbReference type="InterPro" id="IPR014001">
    <property type="entry name" value="Helicase_ATP-bd"/>
</dbReference>